<dbReference type="EMBL" id="LR031574">
    <property type="protein sequence ID" value="VDC95808.1"/>
    <property type="molecule type" value="Genomic_DNA"/>
</dbReference>
<proteinExistence type="predicted"/>
<protein>
    <submittedName>
        <fullName evidence="1">Uncharacterized protein</fullName>
    </submittedName>
</protein>
<gene>
    <name evidence="1" type="ORF">BRAA07T28199Z</name>
</gene>
<name>A0A3P6BII6_BRACM</name>
<dbReference type="AlphaFoldDB" id="A0A3P6BII6"/>
<sequence>MYQSPEEVVSEPTCTLASTPSCPGIFPISSVYTNLDYLFWRKSEIEDPNLDRDPYPWIIWYLWKARNENYLEEYHVSQRN</sequence>
<evidence type="ECO:0000313" key="1">
    <source>
        <dbReference type="EMBL" id="VDC95808.1"/>
    </source>
</evidence>
<reference evidence="1" key="1">
    <citation type="submission" date="2018-11" db="EMBL/GenBank/DDBJ databases">
        <authorList>
            <consortium name="Genoscope - CEA"/>
            <person name="William W."/>
        </authorList>
    </citation>
    <scope>NUCLEOTIDE SEQUENCE</scope>
</reference>
<accession>A0A3P6BII6</accession>
<organism evidence="1">
    <name type="scientific">Brassica campestris</name>
    <name type="common">Field mustard</name>
    <dbReference type="NCBI Taxonomy" id="3711"/>
    <lineage>
        <taxon>Eukaryota</taxon>
        <taxon>Viridiplantae</taxon>
        <taxon>Streptophyta</taxon>
        <taxon>Embryophyta</taxon>
        <taxon>Tracheophyta</taxon>
        <taxon>Spermatophyta</taxon>
        <taxon>Magnoliopsida</taxon>
        <taxon>eudicotyledons</taxon>
        <taxon>Gunneridae</taxon>
        <taxon>Pentapetalae</taxon>
        <taxon>rosids</taxon>
        <taxon>malvids</taxon>
        <taxon>Brassicales</taxon>
        <taxon>Brassicaceae</taxon>
        <taxon>Brassiceae</taxon>
        <taxon>Brassica</taxon>
    </lineage>
</organism>